<evidence type="ECO:0000256" key="1">
    <source>
        <dbReference type="SAM" id="Phobius"/>
    </source>
</evidence>
<protein>
    <submittedName>
        <fullName evidence="2">Uncharacterized protein</fullName>
    </submittedName>
</protein>
<proteinExistence type="predicted"/>
<gene>
    <name evidence="2" type="ORF">FD27_GL000765</name>
</gene>
<keyword evidence="1" id="KW-1133">Transmembrane helix</keyword>
<sequence length="112" mass="13288">MSVNKRTWGAIDLKLWGFSILFAVVIPLLAGKLHLVHRTWLVGLFLLIINTIVCVWVGHYLRSNQLRWWNIFVLPGLFLIMAFFFLPKYTWYFAIFYLGVIYLSWSMMQTNN</sequence>
<feature type="transmembrane region" description="Helical" evidence="1">
    <location>
        <begin position="68"/>
        <end position="85"/>
    </location>
</feature>
<keyword evidence="3" id="KW-1185">Reference proteome</keyword>
<dbReference type="OrthoDB" id="2329963at2"/>
<feature type="transmembrane region" description="Helical" evidence="1">
    <location>
        <begin position="40"/>
        <end position="61"/>
    </location>
</feature>
<keyword evidence="1" id="KW-0472">Membrane</keyword>
<dbReference type="EMBL" id="AZER01000016">
    <property type="protein sequence ID" value="KRL27018.1"/>
    <property type="molecule type" value="Genomic_DNA"/>
</dbReference>
<dbReference type="RefSeq" id="WP_057750435.1">
    <property type="nucleotide sequence ID" value="NZ_AZER01000016.1"/>
</dbReference>
<evidence type="ECO:0000313" key="2">
    <source>
        <dbReference type="EMBL" id="KRL27018.1"/>
    </source>
</evidence>
<dbReference type="PATRIC" id="fig|1423746.3.peg.773"/>
<reference evidence="2 3" key="1">
    <citation type="journal article" date="2015" name="Genome Announc.">
        <title>Expanding the biotechnology potential of lactobacilli through comparative genomics of 213 strains and associated genera.</title>
        <authorList>
            <person name="Sun Z."/>
            <person name="Harris H.M."/>
            <person name="McCann A."/>
            <person name="Guo C."/>
            <person name="Argimon S."/>
            <person name="Zhang W."/>
            <person name="Yang X."/>
            <person name="Jeffery I.B."/>
            <person name="Cooney J.C."/>
            <person name="Kagawa T.F."/>
            <person name="Liu W."/>
            <person name="Song Y."/>
            <person name="Salvetti E."/>
            <person name="Wrobel A."/>
            <person name="Rasinkangas P."/>
            <person name="Parkhill J."/>
            <person name="Rea M.C."/>
            <person name="O'Sullivan O."/>
            <person name="Ritari J."/>
            <person name="Douillard F.P."/>
            <person name="Paul Ross R."/>
            <person name="Yang R."/>
            <person name="Briner A.E."/>
            <person name="Felis G.E."/>
            <person name="de Vos W.M."/>
            <person name="Barrangou R."/>
            <person name="Klaenhammer T.R."/>
            <person name="Caufield P.W."/>
            <person name="Cui Y."/>
            <person name="Zhang H."/>
            <person name="O'Toole P.W."/>
        </authorList>
    </citation>
    <scope>NUCLEOTIDE SEQUENCE [LARGE SCALE GENOMIC DNA]</scope>
    <source>
        <strain evidence="2 3">DSM 13145</strain>
    </source>
</reference>
<accession>A0A0R1PBV8</accession>
<feature type="transmembrane region" description="Helical" evidence="1">
    <location>
        <begin position="15"/>
        <end position="34"/>
    </location>
</feature>
<evidence type="ECO:0000313" key="3">
    <source>
        <dbReference type="Proteomes" id="UP000051445"/>
    </source>
</evidence>
<keyword evidence="1" id="KW-0812">Transmembrane</keyword>
<dbReference type="STRING" id="1423746.FD27_GL000765"/>
<comment type="caution">
    <text evidence="2">The sequence shown here is derived from an EMBL/GenBank/DDBJ whole genome shotgun (WGS) entry which is preliminary data.</text>
</comment>
<feature type="transmembrane region" description="Helical" evidence="1">
    <location>
        <begin position="91"/>
        <end position="108"/>
    </location>
</feature>
<dbReference type="AlphaFoldDB" id="A0A0R1PBV8"/>
<dbReference type="Proteomes" id="UP000051445">
    <property type="component" value="Unassembled WGS sequence"/>
</dbReference>
<organism evidence="2 3">
    <name type="scientific">Limosilactobacillus frumenti DSM 13145</name>
    <dbReference type="NCBI Taxonomy" id="1423746"/>
    <lineage>
        <taxon>Bacteria</taxon>
        <taxon>Bacillati</taxon>
        <taxon>Bacillota</taxon>
        <taxon>Bacilli</taxon>
        <taxon>Lactobacillales</taxon>
        <taxon>Lactobacillaceae</taxon>
        <taxon>Limosilactobacillus</taxon>
    </lineage>
</organism>
<name>A0A0R1PBV8_9LACO</name>